<gene>
    <name evidence="7" type="primary">rpl32</name>
    <name evidence="7" type="ORF">Aspe_g70</name>
</gene>
<dbReference type="InterPro" id="IPR011332">
    <property type="entry name" value="Ribosomal_zn-bd"/>
</dbReference>
<dbReference type="GO" id="GO:0015934">
    <property type="term" value="C:large ribosomal subunit"/>
    <property type="evidence" value="ECO:0007669"/>
    <property type="project" value="InterPro"/>
</dbReference>
<proteinExistence type="inferred from homology"/>
<geneLocation type="plastid" evidence="7"/>
<evidence type="ECO:0000256" key="5">
    <source>
        <dbReference type="ARBA" id="ARBA00035280"/>
    </source>
</evidence>
<reference evidence="7" key="1">
    <citation type="submission" date="2015-06" db="EMBL/GenBank/DDBJ databases">
        <title>Phylogenomics and plastome evolution of the chloridoid grasses (Chloridoideae; Poaceae).</title>
        <authorList>
            <person name="Duvall M.R."/>
            <person name="Columbus J.T."/>
            <person name="Fisher A.E."/>
            <person name="Ingram A.L."/>
            <person name="Wysocki W.P."/>
            <person name="Burke S.V."/>
            <person name="Clark L.G."/>
            <person name="Kelchner S.A."/>
        </authorList>
    </citation>
    <scope>NUCLEOTIDE SEQUENCE</scope>
</reference>
<dbReference type="InterPro" id="IPR044958">
    <property type="entry name" value="Ribosomal_bL32_plant/cyanobact"/>
</dbReference>
<dbReference type="HAMAP" id="MF_00340">
    <property type="entry name" value="Ribosomal_bL32"/>
    <property type="match status" value="1"/>
</dbReference>
<evidence type="ECO:0000256" key="1">
    <source>
        <dbReference type="ARBA" id="ARBA00004229"/>
    </source>
</evidence>
<evidence type="ECO:0000256" key="3">
    <source>
        <dbReference type="ARBA" id="ARBA00022980"/>
    </source>
</evidence>
<accession>A0A141NXN8</accession>
<dbReference type="InterPro" id="IPR002677">
    <property type="entry name" value="Ribosomal_bL32"/>
</dbReference>
<dbReference type="GO" id="GO:0009507">
    <property type="term" value="C:chloroplast"/>
    <property type="evidence" value="ECO:0007669"/>
    <property type="project" value="UniProtKB-SubCell"/>
</dbReference>
<dbReference type="GeneID" id="27218365"/>
<dbReference type="EMBL" id="KT168391">
    <property type="protein sequence ID" value="AMB35714.1"/>
    <property type="molecule type" value="Genomic_DNA"/>
</dbReference>
<dbReference type="PANTHER" id="PTHR36083:SF1">
    <property type="entry name" value="LARGE RIBOSOMAL SUBUNIT PROTEIN BL32C"/>
    <property type="match status" value="1"/>
</dbReference>
<comment type="subcellular location">
    <subcellularLocation>
        <location evidence="1">Plastid</location>
        <location evidence="1">Chloroplast</location>
    </subcellularLocation>
</comment>
<comment type="similarity">
    <text evidence="2">Belongs to the bacterial ribosomal protein bL32 family.</text>
</comment>
<dbReference type="AlphaFoldDB" id="A0A141NXN8"/>
<sequence>MAVPKKRTSMSKKRIRKNIWKKKTYFSIVQSYSLAKSRSFWSGNEHPKPKGFSG</sequence>
<keyword evidence="7" id="KW-0934">Plastid</keyword>
<keyword evidence="3 7" id="KW-0689">Ribosomal protein</keyword>
<keyword evidence="4" id="KW-0687">Ribonucleoprotein</keyword>
<evidence type="ECO:0000256" key="6">
    <source>
        <dbReference type="ARBA" id="ARBA00035431"/>
    </source>
</evidence>
<dbReference type="PANTHER" id="PTHR36083">
    <property type="entry name" value="50S RIBOSOMAL PROTEIN L32, CHLOROPLASTIC"/>
    <property type="match status" value="1"/>
</dbReference>
<dbReference type="GO" id="GO:0003735">
    <property type="term" value="F:structural constituent of ribosome"/>
    <property type="evidence" value="ECO:0007669"/>
    <property type="project" value="InterPro"/>
</dbReference>
<evidence type="ECO:0000313" key="7">
    <source>
        <dbReference type="EMBL" id="AMB35714.1"/>
    </source>
</evidence>
<name>A0A141NXN8_9POAL</name>
<dbReference type="GO" id="GO:0006412">
    <property type="term" value="P:translation"/>
    <property type="evidence" value="ECO:0007669"/>
    <property type="project" value="InterPro"/>
</dbReference>
<evidence type="ECO:0000256" key="4">
    <source>
        <dbReference type="ARBA" id="ARBA00023274"/>
    </source>
</evidence>
<protein>
    <recommendedName>
        <fullName evidence="5">Large ribosomal subunit protein bL32c</fullName>
    </recommendedName>
    <alternativeName>
        <fullName evidence="6">50S ribosomal protein L32, chloroplastic</fullName>
    </alternativeName>
</protein>
<dbReference type="Pfam" id="PF01783">
    <property type="entry name" value="Ribosomal_L32p"/>
    <property type="match status" value="1"/>
</dbReference>
<evidence type="ECO:0000256" key="2">
    <source>
        <dbReference type="ARBA" id="ARBA00008560"/>
    </source>
</evidence>
<dbReference type="SUPFAM" id="SSF57829">
    <property type="entry name" value="Zn-binding ribosomal proteins"/>
    <property type="match status" value="1"/>
</dbReference>
<dbReference type="RefSeq" id="YP_009245816.1">
    <property type="nucleotide sequence ID" value="NC_029891.1"/>
</dbReference>
<organism evidence="7">
    <name type="scientific">Astrebla pectinata</name>
    <dbReference type="NCBI Taxonomy" id="675501"/>
    <lineage>
        <taxon>Eukaryota</taxon>
        <taxon>Viridiplantae</taxon>
        <taxon>Streptophyta</taxon>
        <taxon>Embryophyta</taxon>
        <taxon>Tracheophyta</taxon>
        <taxon>Spermatophyta</taxon>
        <taxon>Magnoliopsida</taxon>
        <taxon>Liliopsida</taxon>
        <taxon>Poales</taxon>
        <taxon>Poaceae</taxon>
        <taxon>PACMAD clade</taxon>
        <taxon>Chloridoideae</taxon>
        <taxon>Cynodonteae</taxon>
        <taxon>Eleusininae</taxon>
        <taxon>Astrebla</taxon>
    </lineage>
</organism>